<evidence type="ECO:0000313" key="2">
    <source>
        <dbReference type="Proteomes" id="UP000294489"/>
    </source>
</evidence>
<reference evidence="1 2" key="1">
    <citation type="submission" date="2019-03" db="EMBL/GenBank/DDBJ databases">
        <title>Freshwater and sediment microbial communities from various areas in North America, analyzing microbe dynamics in response to fracking.</title>
        <authorList>
            <person name="Lamendella R."/>
        </authorList>
    </citation>
    <scope>NUCLEOTIDE SEQUENCE [LARGE SCALE GENOMIC DNA]</scope>
    <source>
        <strain evidence="1 2">6_TX</strain>
    </source>
</reference>
<protein>
    <submittedName>
        <fullName evidence="1">Uncharacterized protein</fullName>
    </submittedName>
</protein>
<gene>
    <name evidence="1" type="ORF">DFO67_1337</name>
</gene>
<dbReference type="AlphaFoldDB" id="A0A4R8F8C2"/>
<sequence length="31" mass="3590">MALKKRKQVECLISDTYVFTAMEWSRAKAKG</sequence>
<dbReference type="EMBL" id="SOEC01000033">
    <property type="protein sequence ID" value="TDX21850.1"/>
    <property type="molecule type" value="Genomic_DNA"/>
</dbReference>
<accession>A0A4R8F8C2</accession>
<evidence type="ECO:0000313" key="1">
    <source>
        <dbReference type="EMBL" id="TDX21850.1"/>
    </source>
</evidence>
<dbReference type="Proteomes" id="UP000294489">
    <property type="component" value="Unassembled WGS sequence"/>
</dbReference>
<proteinExistence type="predicted"/>
<comment type="caution">
    <text evidence="1">The sequence shown here is derived from an EMBL/GenBank/DDBJ whole genome shotgun (WGS) entry which is preliminary data.</text>
</comment>
<name>A0A4R8F8C2_9GAMM</name>
<organism evidence="1 2">
    <name type="scientific">Modicisalibacter xianhensis</name>
    <dbReference type="NCBI Taxonomy" id="442341"/>
    <lineage>
        <taxon>Bacteria</taxon>
        <taxon>Pseudomonadati</taxon>
        <taxon>Pseudomonadota</taxon>
        <taxon>Gammaproteobacteria</taxon>
        <taxon>Oceanospirillales</taxon>
        <taxon>Halomonadaceae</taxon>
        <taxon>Modicisalibacter</taxon>
    </lineage>
</organism>